<protein>
    <submittedName>
        <fullName evidence="2">Polyprotein</fullName>
    </submittedName>
</protein>
<feature type="domain" description="Tf2-1-like SH3-like" evidence="1">
    <location>
        <begin position="100"/>
        <end position="155"/>
    </location>
</feature>
<dbReference type="InterPro" id="IPR056924">
    <property type="entry name" value="SH3_Tf2-1"/>
</dbReference>
<evidence type="ECO:0000313" key="3">
    <source>
        <dbReference type="Proteomes" id="UP000000763"/>
    </source>
</evidence>
<dbReference type="Pfam" id="PF24626">
    <property type="entry name" value="SH3_Tf2-1"/>
    <property type="match status" value="1"/>
</dbReference>
<reference evidence="3" key="2">
    <citation type="journal article" date="2008" name="Nucleic Acids Res.">
        <title>The rice annotation project database (RAP-DB): 2008 update.</title>
        <authorList>
            <consortium name="The rice annotation project (RAP)"/>
        </authorList>
    </citation>
    <scope>GENOME REANNOTATION</scope>
    <source>
        <strain evidence="3">cv. Nipponbare</strain>
    </source>
</reference>
<organism evidence="2 3">
    <name type="scientific">Oryza sativa subsp. japonica</name>
    <name type="common">Rice</name>
    <dbReference type="NCBI Taxonomy" id="39947"/>
    <lineage>
        <taxon>Eukaryota</taxon>
        <taxon>Viridiplantae</taxon>
        <taxon>Streptophyta</taxon>
        <taxon>Embryophyta</taxon>
        <taxon>Tracheophyta</taxon>
        <taxon>Spermatophyta</taxon>
        <taxon>Magnoliopsida</taxon>
        <taxon>Liliopsida</taxon>
        <taxon>Poales</taxon>
        <taxon>Poaceae</taxon>
        <taxon>BOP clade</taxon>
        <taxon>Oryzoideae</taxon>
        <taxon>Oryzeae</taxon>
        <taxon>Oryzinae</taxon>
        <taxon>Oryza</taxon>
        <taxon>Oryza sativa</taxon>
    </lineage>
</organism>
<dbReference type="AlphaFoldDB" id="Q10H30"/>
<evidence type="ECO:0000313" key="2">
    <source>
        <dbReference type="EMBL" id="AAT78772.1"/>
    </source>
</evidence>
<proteinExistence type="predicted"/>
<reference evidence="3" key="1">
    <citation type="journal article" date="2005" name="Nature">
        <title>The map-based sequence of the rice genome.</title>
        <authorList>
            <consortium name="International rice genome sequencing project (IRGSP)"/>
            <person name="Matsumoto T."/>
            <person name="Wu J."/>
            <person name="Kanamori H."/>
            <person name="Katayose Y."/>
            <person name="Fujisawa M."/>
            <person name="Namiki N."/>
            <person name="Mizuno H."/>
            <person name="Yamamoto K."/>
            <person name="Antonio B.A."/>
            <person name="Baba T."/>
            <person name="Sakata K."/>
            <person name="Nagamura Y."/>
            <person name="Aoki H."/>
            <person name="Arikawa K."/>
            <person name="Arita K."/>
            <person name="Bito T."/>
            <person name="Chiden Y."/>
            <person name="Fujitsuka N."/>
            <person name="Fukunaka R."/>
            <person name="Hamada M."/>
            <person name="Harada C."/>
            <person name="Hayashi A."/>
            <person name="Hijishita S."/>
            <person name="Honda M."/>
            <person name="Hosokawa S."/>
            <person name="Ichikawa Y."/>
            <person name="Idonuma A."/>
            <person name="Iijima M."/>
            <person name="Ikeda M."/>
            <person name="Ikeno M."/>
            <person name="Ito K."/>
            <person name="Ito S."/>
            <person name="Ito T."/>
            <person name="Ito Y."/>
            <person name="Ito Y."/>
            <person name="Iwabuchi A."/>
            <person name="Kamiya K."/>
            <person name="Karasawa W."/>
            <person name="Kurita K."/>
            <person name="Katagiri S."/>
            <person name="Kikuta A."/>
            <person name="Kobayashi H."/>
            <person name="Kobayashi N."/>
            <person name="Machita K."/>
            <person name="Maehara T."/>
            <person name="Masukawa M."/>
            <person name="Mizubayashi T."/>
            <person name="Mukai Y."/>
            <person name="Nagasaki H."/>
            <person name="Nagata Y."/>
            <person name="Naito S."/>
            <person name="Nakashima M."/>
            <person name="Nakama Y."/>
            <person name="Nakamichi Y."/>
            <person name="Nakamura M."/>
            <person name="Meguro A."/>
            <person name="Negishi M."/>
            <person name="Ohta I."/>
            <person name="Ohta T."/>
            <person name="Okamoto M."/>
            <person name="Ono N."/>
            <person name="Saji S."/>
            <person name="Sakaguchi M."/>
            <person name="Sakai K."/>
            <person name="Shibata M."/>
            <person name="Shimokawa T."/>
            <person name="Song J."/>
            <person name="Takazaki Y."/>
            <person name="Terasawa K."/>
            <person name="Tsugane M."/>
            <person name="Tsuji K."/>
            <person name="Ueda S."/>
            <person name="Waki K."/>
            <person name="Yamagata H."/>
            <person name="Yamamoto M."/>
            <person name="Yamamoto S."/>
            <person name="Yamane H."/>
            <person name="Yoshiki S."/>
            <person name="Yoshihara R."/>
            <person name="Yukawa K."/>
            <person name="Zhong H."/>
            <person name="Yano M."/>
            <person name="Yuan Q."/>
            <person name="Ouyang S."/>
            <person name="Liu J."/>
            <person name="Jones K.M."/>
            <person name="Gansberger K."/>
            <person name="Moffat K."/>
            <person name="Hill J."/>
            <person name="Bera J."/>
            <person name="Fadrosh D."/>
            <person name="Jin S."/>
            <person name="Johri S."/>
            <person name="Kim M."/>
            <person name="Overton L."/>
            <person name="Reardon M."/>
            <person name="Tsitrin T."/>
            <person name="Vuong H."/>
            <person name="Weaver B."/>
            <person name="Ciecko A."/>
            <person name="Tallon L."/>
            <person name="Jackson J."/>
            <person name="Pai G."/>
            <person name="Aken S.V."/>
            <person name="Utterback T."/>
            <person name="Reidmuller S."/>
            <person name="Feldblyum T."/>
            <person name="Hsiao J."/>
            <person name="Zismann V."/>
            <person name="Iobst S."/>
            <person name="de Vazeille A.R."/>
            <person name="Buell C.R."/>
            <person name="Ying K."/>
            <person name="Li Y."/>
            <person name="Lu T."/>
            <person name="Huang Y."/>
            <person name="Zhao Q."/>
            <person name="Feng Q."/>
            <person name="Zhang L."/>
            <person name="Zhu J."/>
            <person name="Weng Q."/>
            <person name="Mu J."/>
            <person name="Lu Y."/>
            <person name="Fan D."/>
            <person name="Liu Y."/>
            <person name="Guan J."/>
            <person name="Zhang Y."/>
            <person name="Yu S."/>
            <person name="Liu X."/>
            <person name="Zhang Y."/>
            <person name="Hong G."/>
            <person name="Han B."/>
            <person name="Choisne N."/>
            <person name="Demange N."/>
            <person name="Orjeda G."/>
            <person name="Samain S."/>
            <person name="Cattolico L."/>
            <person name="Pelletier E."/>
            <person name="Couloux A."/>
            <person name="Segurens B."/>
            <person name="Wincker P."/>
            <person name="D'Hont A."/>
            <person name="Scarpelli C."/>
            <person name="Weissenbach J."/>
            <person name="Salanoubat M."/>
            <person name="Quetier F."/>
            <person name="Yu Y."/>
            <person name="Kim H.R."/>
            <person name="Rambo T."/>
            <person name="Currie J."/>
            <person name="Collura K."/>
            <person name="Luo M."/>
            <person name="Yang T."/>
            <person name="Ammiraju J.S.S."/>
            <person name="Engler F."/>
            <person name="Soderlund C."/>
            <person name="Wing R.A."/>
            <person name="Palmer L.E."/>
            <person name="de la Bastide M."/>
            <person name="Spiegel L."/>
            <person name="Nascimento L."/>
            <person name="Zutavern T."/>
            <person name="O'Shaughnessy A."/>
            <person name="Dike S."/>
            <person name="Dedhia N."/>
            <person name="Preston R."/>
            <person name="Balija V."/>
            <person name="McCombie W.R."/>
            <person name="Chow T."/>
            <person name="Chen H."/>
            <person name="Chung M."/>
            <person name="Chen C."/>
            <person name="Shaw J."/>
            <person name="Wu H."/>
            <person name="Hsiao K."/>
            <person name="Chao Y."/>
            <person name="Chu M."/>
            <person name="Cheng C."/>
            <person name="Hour A."/>
            <person name="Lee P."/>
            <person name="Lin S."/>
            <person name="Lin Y."/>
            <person name="Liou J."/>
            <person name="Liu S."/>
            <person name="Hsing Y."/>
            <person name="Raghuvanshi S."/>
            <person name="Mohanty A."/>
            <person name="Bharti A.K."/>
            <person name="Gaur A."/>
            <person name="Gupta V."/>
            <person name="Kumar D."/>
            <person name="Ravi V."/>
            <person name="Vij S."/>
            <person name="Kapur A."/>
            <person name="Khurana P."/>
            <person name="Khurana P."/>
            <person name="Khurana J.P."/>
            <person name="Tyagi A.K."/>
            <person name="Gaikwad K."/>
            <person name="Singh A."/>
            <person name="Dalal V."/>
            <person name="Srivastava S."/>
            <person name="Dixit A."/>
            <person name="Pal A.K."/>
            <person name="Ghazi I.A."/>
            <person name="Yadav M."/>
            <person name="Pandit A."/>
            <person name="Bhargava A."/>
            <person name="Sureshbabu K."/>
            <person name="Batra K."/>
            <person name="Sharma T.R."/>
            <person name="Mohapatra T."/>
            <person name="Singh N.K."/>
            <person name="Messing J."/>
            <person name="Nelson A.B."/>
            <person name="Fuks G."/>
            <person name="Kavchok S."/>
            <person name="Keizer G."/>
            <person name="Linton E."/>
            <person name="Llaca V."/>
            <person name="Song R."/>
            <person name="Tanyolac B."/>
            <person name="Young S."/>
            <person name="Ho-Il K."/>
            <person name="Hahn J.H."/>
            <person name="Sangsakoo G."/>
            <person name="Vanavichit A."/>
            <person name="de Mattos Luiz.A.T."/>
            <person name="Zimmer P.D."/>
            <person name="Malone G."/>
            <person name="Dellagostin O."/>
            <person name="de Oliveira A.C."/>
            <person name="Bevan M."/>
            <person name="Bancroft I."/>
            <person name="Minx P."/>
            <person name="Cordum H."/>
            <person name="Wilson R."/>
            <person name="Cheng Z."/>
            <person name="Jin W."/>
            <person name="Jiang J."/>
            <person name="Leong S.A."/>
            <person name="Iwama H."/>
            <person name="Gojobori T."/>
            <person name="Itoh T."/>
            <person name="Niimura Y."/>
            <person name="Fujii Y."/>
            <person name="Habara T."/>
            <person name="Sakai H."/>
            <person name="Sato Y."/>
            <person name="Wilson G."/>
            <person name="Kumar K."/>
            <person name="McCouch S."/>
            <person name="Juretic N."/>
            <person name="Hoen D."/>
            <person name="Wright S."/>
            <person name="Bruskiewich R."/>
            <person name="Bureau T."/>
            <person name="Miyao A."/>
            <person name="Hirochika H."/>
            <person name="Nishikawa T."/>
            <person name="Kadowaki K."/>
            <person name="Sugiura M."/>
            <person name="Burr B."/>
            <person name="Sasaki T."/>
        </authorList>
    </citation>
    <scope>NUCLEOTIDE SEQUENCE [LARGE SCALE GENOMIC DNA]</scope>
    <source>
        <strain evidence="3">cv. Nipponbare</strain>
    </source>
</reference>
<accession>Q10H30</accession>
<dbReference type="EMBL" id="AC109601">
    <property type="protein sequence ID" value="AAT78772.1"/>
    <property type="molecule type" value="Genomic_DNA"/>
</dbReference>
<dbReference type="Proteomes" id="UP000000763">
    <property type="component" value="Chromosome 3"/>
</dbReference>
<name>Q10H30_ORYSJ</name>
<evidence type="ECO:0000259" key="1">
    <source>
        <dbReference type="Pfam" id="PF24626"/>
    </source>
</evidence>
<gene>
    <name evidence="2" type="primary">OSJNBa0004G03.11</name>
</gene>
<sequence>MSAFNRRFWPTFILLLLGAIQALLSLVNGLSKCLLGQAYVILWLNLCKPVKFVRRPNRNTLSTLDRMKMQTLIKEHLLRSQIRMKAQADLKRSERSFEIGDWAYLKLQPYVQQSVVTRANRKLSFRFYGPFQILAKDGTVAYHLALASSSLIHPVVLDHRLIRKGSKMVVQVQILWSGEEPRAITWENLQEMRRRFPTSEAWGQASSQRGENVTESISTPSTVEVHEAHRKATQAQHEIYGWSVGPVAIGWGQSQ</sequence>